<feature type="binding site" evidence="6">
    <location>
        <position position="136"/>
    </location>
    <ligand>
        <name>S-adenosyl-L-methionine</name>
        <dbReference type="ChEBI" id="CHEBI:59789"/>
    </ligand>
</feature>
<dbReference type="EMBL" id="JAFKGL010000011">
    <property type="protein sequence ID" value="MBN9412569.1"/>
    <property type="molecule type" value="Genomic_DNA"/>
</dbReference>
<dbReference type="InterPro" id="IPR003682">
    <property type="entry name" value="rRNA_ssu_MeTfrase_G"/>
</dbReference>
<gene>
    <name evidence="6 7" type="primary">rsmG</name>
    <name evidence="7" type="ORF">J0H12_01405</name>
</gene>
<dbReference type="HAMAP" id="MF_00074">
    <property type="entry name" value="16SrRNA_methyltr_G"/>
    <property type="match status" value="1"/>
</dbReference>
<dbReference type="PANTHER" id="PTHR31760:SF0">
    <property type="entry name" value="S-ADENOSYL-L-METHIONINE-DEPENDENT METHYLTRANSFERASES SUPERFAMILY PROTEIN"/>
    <property type="match status" value="1"/>
</dbReference>
<evidence type="ECO:0000256" key="6">
    <source>
        <dbReference type="HAMAP-Rule" id="MF_00074"/>
    </source>
</evidence>
<evidence type="ECO:0000256" key="1">
    <source>
        <dbReference type="ARBA" id="ARBA00022490"/>
    </source>
</evidence>
<proteinExistence type="inferred from homology"/>
<comment type="similarity">
    <text evidence="6">Belongs to the methyltransferase superfamily. RNA methyltransferase RsmG family.</text>
</comment>
<dbReference type="PIRSF" id="PIRSF003078">
    <property type="entry name" value="GidB"/>
    <property type="match status" value="1"/>
</dbReference>
<dbReference type="SUPFAM" id="SSF53335">
    <property type="entry name" value="S-adenosyl-L-methionine-dependent methyltransferases"/>
    <property type="match status" value="1"/>
</dbReference>
<dbReference type="NCBIfam" id="TIGR00138">
    <property type="entry name" value="rsmG_gidB"/>
    <property type="match status" value="1"/>
</dbReference>
<dbReference type="GO" id="GO:0005829">
    <property type="term" value="C:cytosol"/>
    <property type="evidence" value="ECO:0007669"/>
    <property type="project" value="TreeGrafter"/>
</dbReference>
<keyword evidence="4 6" id="KW-0808">Transferase</keyword>
<evidence type="ECO:0000256" key="4">
    <source>
        <dbReference type="ARBA" id="ARBA00022679"/>
    </source>
</evidence>
<evidence type="ECO:0000313" key="7">
    <source>
        <dbReference type="EMBL" id="MBN9412569.1"/>
    </source>
</evidence>
<comment type="caution">
    <text evidence="6">Lacks conserved residue(s) required for the propagation of feature annotation.</text>
</comment>
<dbReference type="Proteomes" id="UP000664414">
    <property type="component" value="Unassembled WGS sequence"/>
</dbReference>
<protein>
    <recommendedName>
        <fullName evidence="6">Ribosomal RNA small subunit methyltransferase G</fullName>
        <ecNumber evidence="6">2.1.1.170</ecNumber>
    </recommendedName>
    <alternativeName>
        <fullName evidence="6">16S rRNA 7-methylguanosine methyltransferase</fullName>
        <shortName evidence="6">16S rRNA m7G methyltransferase</shortName>
    </alternativeName>
</protein>
<reference evidence="7" key="1">
    <citation type="submission" date="2021-02" db="EMBL/GenBank/DDBJ databases">
        <title>Thiocyanate and organic carbon inputs drive convergent selection for specific autotrophic Afipia and Thiobacillus strains within complex microbiomes.</title>
        <authorList>
            <person name="Huddy R.J."/>
            <person name="Sachdeva R."/>
            <person name="Kadzinga F."/>
            <person name="Kantor R.S."/>
            <person name="Harrison S.T.L."/>
            <person name="Banfield J.F."/>
        </authorList>
    </citation>
    <scope>NUCLEOTIDE SEQUENCE</scope>
    <source>
        <strain evidence="7">SCN18_10_11_15_R4_P_38_20</strain>
    </source>
</reference>
<feature type="binding site" evidence="6">
    <location>
        <begin position="122"/>
        <end position="123"/>
    </location>
    <ligand>
        <name>S-adenosyl-L-methionine</name>
        <dbReference type="ChEBI" id="CHEBI:59789"/>
    </ligand>
</feature>
<feature type="binding site" evidence="6">
    <location>
        <position position="78"/>
    </location>
    <ligand>
        <name>S-adenosyl-L-methionine</name>
        <dbReference type="ChEBI" id="CHEBI:59789"/>
    </ligand>
</feature>
<keyword evidence="5 6" id="KW-0949">S-adenosyl-L-methionine</keyword>
<organism evidence="7 8">
    <name type="scientific">Candidatus Paracaedimonas acanthamoebae</name>
    <dbReference type="NCBI Taxonomy" id="244581"/>
    <lineage>
        <taxon>Bacteria</taxon>
        <taxon>Pseudomonadati</taxon>
        <taxon>Pseudomonadota</taxon>
        <taxon>Alphaproteobacteria</taxon>
        <taxon>Holosporales</taxon>
        <taxon>Caedimonadaceae</taxon>
        <taxon>Candidatus Paracaedimonas</taxon>
    </lineage>
</organism>
<comment type="catalytic activity">
    <reaction evidence="6">
        <text>guanosine(527) in 16S rRNA + S-adenosyl-L-methionine = N(7)-methylguanosine(527) in 16S rRNA + S-adenosyl-L-homocysteine</text>
        <dbReference type="Rhea" id="RHEA:42732"/>
        <dbReference type="Rhea" id="RHEA-COMP:10209"/>
        <dbReference type="Rhea" id="RHEA-COMP:10210"/>
        <dbReference type="ChEBI" id="CHEBI:57856"/>
        <dbReference type="ChEBI" id="CHEBI:59789"/>
        <dbReference type="ChEBI" id="CHEBI:74269"/>
        <dbReference type="ChEBI" id="CHEBI:74480"/>
        <dbReference type="EC" id="2.1.1.170"/>
    </reaction>
</comment>
<dbReference type="GO" id="GO:0070043">
    <property type="term" value="F:rRNA (guanine-N7-)-methyltransferase activity"/>
    <property type="evidence" value="ECO:0007669"/>
    <property type="project" value="UniProtKB-UniRule"/>
</dbReference>
<dbReference type="Gene3D" id="3.40.50.150">
    <property type="entry name" value="Vaccinia Virus protein VP39"/>
    <property type="match status" value="1"/>
</dbReference>
<evidence type="ECO:0000256" key="3">
    <source>
        <dbReference type="ARBA" id="ARBA00022603"/>
    </source>
</evidence>
<feature type="binding site" evidence="6">
    <location>
        <position position="73"/>
    </location>
    <ligand>
        <name>S-adenosyl-L-methionine</name>
        <dbReference type="ChEBI" id="CHEBI:59789"/>
    </ligand>
</feature>
<keyword evidence="1 6" id="KW-0963">Cytoplasm</keyword>
<keyword evidence="2 6" id="KW-0698">rRNA processing</keyword>
<evidence type="ECO:0000313" key="8">
    <source>
        <dbReference type="Proteomes" id="UP000664414"/>
    </source>
</evidence>
<dbReference type="AlphaFoldDB" id="A0A8J7PS31"/>
<sequence length="205" mass="22867">MNFKDFLTSQGKNVSRETFLALGIYHEELIKWQKAINLISNSTVEEIEDRHFLDSAQLLKFIPPSAQTIVDVGSGAGFPGLVLSLLQELPVSLVESDHRKATFLNQVILKTKSTAQVICDRVESLNGLKGDVITARGFAPLRRLFELTVPLSSSSTTFLLLKGKSYLEEITEAQKDWDFNIMVHSSITDCQGKILEVKEVSKKVK</sequence>
<comment type="function">
    <text evidence="6">Specifically methylates the N7 position of guanine in position 527 of 16S rRNA.</text>
</comment>
<evidence type="ECO:0000256" key="5">
    <source>
        <dbReference type="ARBA" id="ARBA00022691"/>
    </source>
</evidence>
<dbReference type="PANTHER" id="PTHR31760">
    <property type="entry name" value="S-ADENOSYL-L-METHIONINE-DEPENDENT METHYLTRANSFERASES SUPERFAMILY PROTEIN"/>
    <property type="match status" value="1"/>
</dbReference>
<dbReference type="EC" id="2.1.1.170" evidence="6"/>
<comment type="caution">
    <text evidence="7">The sequence shown here is derived from an EMBL/GenBank/DDBJ whole genome shotgun (WGS) entry which is preliminary data.</text>
</comment>
<keyword evidence="3 6" id="KW-0489">Methyltransferase</keyword>
<comment type="subcellular location">
    <subcellularLocation>
        <location evidence="6">Cytoplasm</location>
    </subcellularLocation>
</comment>
<name>A0A8J7PS31_9PROT</name>
<accession>A0A8J7PS31</accession>
<evidence type="ECO:0000256" key="2">
    <source>
        <dbReference type="ARBA" id="ARBA00022552"/>
    </source>
</evidence>
<dbReference type="InterPro" id="IPR029063">
    <property type="entry name" value="SAM-dependent_MTases_sf"/>
</dbReference>
<dbReference type="Pfam" id="PF02527">
    <property type="entry name" value="GidB"/>
    <property type="match status" value="1"/>
</dbReference>